<sequence length="305" mass="34325">MSQSLEEIRHEIDTLDHQVHDLLMKRAELIVKVTEAKRRNNMHTVQPEREAMMIRRLLARHTGVLPREAIARIWRELVGAVSLVQTGLKAAVTVPAGGEGLMYWDMAKDYFSSVLPMQKSETAQSALAAVREGDVTFAVVPWPALEDEKPWWPLLMNEPEDNPMRIMARLPFGDRTRTHIVPDHQALVIAKIKFESSGDDRSFLALDLDHHISRARIIDRCKDMGLAARSLYSMAHKMGGNTLHLLEVDGYVAQNDRRLTDLLNNLEYPEGRCLCLGGYPTPPVYEDKVGKSALESAAPMVKKSA</sequence>
<dbReference type="Pfam" id="PF01817">
    <property type="entry name" value="CM_2"/>
    <property type="match status" value="1"/>
</dbReference>
<evidence type="ECO:0000313" key="4">
    <source>
        <dbReference type="Proteomes" id="UP000595362"/>
    </source>
</evidence>
<keyword evidence="3" id="KW-0413">Isomerase</keyword>
<dbReference type="InterPro" id="IPR002701">
    <property type="entry name" value="CM_II_prokaryot"/>
</dbReference>
<name>A0A7T5R1B4_9BACT</name>
<evidence type="ECO:0000259" key="2">
    <source>
        <dbReference type="PROSITE" id="PS51168"/>
    </source>
</evidence>
<feature type="domain" description="Chorismate mutase" evidence="2">
    <location>
        <begin position="1"/>
        <end position="89"/>
    </location>
</feature>
<reference evidence="3 4" key="1">
    <citation type="submission" date="2020-07" db="EMBL/GenBank/DDBJ databases">
        <title>Huge and variable diversity of episymbiotic CPR bacteria and DPANN archaea in groundwater ecosystems.</title>
        <authorList>
            <person name="He C.Y."/>
            <person name="Keren R."/>
            <person name="Whittaker M."/>
            <person name="Farag I.F."/>
            <person name="Doudna J."/>
            <person name="Cate J.H.D."/>
            <person name="Banfield J.F."/>
        </authorList>
    </citation>
    <scope>NUCLEOTIDE SEQUENCE [LARGE SCALE GENOMIC DNA]</scope>
    <source>
        <strain evidence="3">NC_groundwater_70_Ag_B-0.1um_54_66</strain>
    </source>
</reference>
<dbReference type="GO" id="GO:0005737">
    <property type="term" value="C:cytoplasm"/>
    <property type="evidence" value="ECO:0007669"/>
    <property type="project" value="InterPro"/>
</dbReference>
<dbReference type="GO" id="GO:0009094">
    <property type="term" value="P:L-phenylalanine biosynthetic process"/>
    <property type="evidence" value="ECO:0007669"/>
    <property type="project" value="InterPro"/>
</dbReference>
<dbReference type="EMBL" id="CP066681">
    <property type="protein sequence ID" value="QQG35619.1"/>
    <property type="molecule type" value="Genomic_DNA"/>
</dbReference>
<dbReference type="Gene3D" id="1.20.59.10">
    <property type="entry name" value="Chorismate mutase"/>
    <property type="match status" value="1"/>
</dbReference>
<dbReference type="AlphaFoldDB" id="A0A7T5R1B4"/>
<organism evidence="3 4">
    <name type="scientific">Micavibrio aeruginosavorus</name>
    <dbReference type="NCBI Taxonomy" id="349221"/>
    <lineage>
        <taxon>Bacteria</taxon>
        <taxon>Pseudomonadati</taxon>
        <taxon>Bdellovibrionota</taxon>
        <taxon>Bdellovibrionia</taxon>
        <taxon>Bdellovibrionales</taxon>
        <taxon>Pseudobdellovibrionaceae</taxon>
        <taxon>Micavibrio</taxon>
    </lineage>
</organism>
<dbReference type="NCBIfam" id="TIGR01807">
    <property type="entry name" value="CM_P2"/>
    <property type="match status" value="1"/>
</dbReference>
<proteinExistence type="predicted"/>
<accession>A0A7T5R1B4</accession>
<dbReference type="InterPro" id="IPR036979">
    <property type="entry name" value="CM_dom_sf"/>
</dbReference>
<evidence type="ECO:0000256" key="1">
    <source>
        <dbReference type="ARBA" id="ARBA00012404"/>
    </source>
</evidence>
<dbReference type="EC" id="5.4.99.5" evidence="1"/>
<dbReference type="GO" id="GO:0046417">
    <property type="term" value="P:chorismate metabolic process"/>
    <property type="evidence" value="ECO:0007669"/>
    <property type="project" value="InterPro"/>
</dbReference>
<gene>
    <name evidence="3" type="primary">pheA</name>
    <name evidence="3" type="ORF">HYS17_08825</name>
</gene>
<dbReference type="SMART" id="SM00830">
    <property type="entry name" value="CM_2"/>
    <property type="match status" value="1"/>
</dbReference>
<evidence type="ECO:0000313" key="3">
    <source>
        <dbReference type="EMBL" id="QQG35619.1"/>
    </source>
</evidence>
<dbReference type="Proteomes" id="UP000595362">
    <property type="component" value="Chromosome"/>
</dbReference>
<dbReference type="SUPFAM" id="SSF48600">
    <property type="entry name" value="Chorismate mutase II"/>
    <property type="match status" value="1"/>
</dbReference>
<dbReference type="InterPro" id="IPR036263">
    <property type="entry name" value="Chorismate_II_sf"/>
</dbReference>
<dbReference type="GO" id="GO:0004106">
    <property type="term" value="F:chorismate mutase activity"/>
    <property type="evidence" value="ECO:0007669"/>
    <property type="project" value="UniProtKB-EC"/>
</dbReference>
<protein>
    <recommendedName>
        <fullName evidence="1">chorismate mutase</fullName>
        <ecNumber evidence="1">5.4.99.5</ecNumber>
    </recommendedName>
</protein>
<dbReference type="PROSITE" id="PS51168">
    <property type="entry name" value="CHORISMATE_MUT_2"/>
    <property type="match status" value="1"/>
</dbReference>
<dbReference type="InterPro" id="IPR010957">
    <property type="entry name" value="G/b/e-P-prot_chorismate_mutase"/>
</dbReference>